<keyword evidence="4" id="KW-1185">Reference proteome</keyword>
<dbReference type="RefSeq" id="WP_135590671.1">
    <property type="nucleotide sequence ID" value="NZ_RQEZ01000048.1"/>
</dbReference>
<dbReference type="Pfam" id="PF01370">
    <property type="entry name" value="Epimerase"/>
    <property type="match status" value="1"/>
</dbReference>
<protein>
    <submittedName>
        <fullName evidence="3">NAD-dependent epimerase/dehydratase family protein</fullName>
    </submittedName>
</protein>
<sequence>MRSDNFGKVLVVGDGFIGKHVRKKFIDLSCDVTVLTRGVGSGSYDKKVDRIVADYSVPGKWQEDLRNQKFNVVVNCSGEIDHSSFFKNGEAVIRNHFSTVVNLVNSVDRNHLNSFLQLGSSDEYGSQISPQKETMRELPFSSYSFGKVAASHFLQMLNRSEGFPVTVFRLFLVYGPNQNNDRFLPQIISKSLNGETFPTSAGEQIRDFCYIDDVCTAVIRALQVKEAIGEIFNIASGIPIQIKEVIRMISTLVGKGTPDFGALPYRTGENMSLYADITKAKRLLGWEPITRLETGLLQTINFYRK</sequence>
<dbReference type="Gene3D" id="3.40.50.720">
    <property type="entry name" value="NAD(P)-binding Rossmann-like Domain"/>
    <property type="match status" value="1"/>
</dbReference>
<comment type="caution">
    <text evidence="3">The sequence shown here is derived from an EMBL/GenBank/DDBJ whole genome shotgun (WGS) entry which is preliminary data.</text>
</comment>
<evidence type="ECO:0000256" key="1">
    <source>
        <dbReference type="ARBA" id="ARBA00007637"/>
    </source>
</evidence>
<gene>
    <name evidence="3" type="ORF">EHQ17_14425</name>
</gene>
<organism evidence="3 4">
    <name type="scientific">Leptospira gomenensis</name>
    <dbReference type="NCBI Taxonomy" id="2484974"/>
    <lineage>
        <taxon>Bacteria</taxon>
        <taxon>Pseudomonadati</taxon>
        <taxon>Spirochaetota</taxon>
        <taxon>Spirochaetia</taxon>
        <taxon>Leptospirales</taxon>
        <taxon>Leptospiraceae</taxon>
        <taxon>Leptospira</taxon>
    </lineage>
</organism>
<reference evidence="3" key="1">
    <citation type="journal article" date="2019" name="PLoS Negl. Trop. Dis.">
        <title>Revisiting the worldwide diversity of Leptospira species in the environment.</title>
        <authorList>
            <person name="Vincent A.T."/>
            <person name="Schiettekatte O."/>
            <person name="Bourhy P."/>
            <person name="Veyrier F.J."/>
            <person name="Picardeau M."/>
        </authorList>
    </citation>
    <scope>NUCLEOTIDE SEQUENCE [LARGE SCALE GENOMIC DNA]</scope>
    <source>
        <strain evidence="3">201800299</strain>
    </source>
</reference>
<evidence type="ECO:0000313" key="3">
    <source>
        <dbReference type="EMBL" id="TGK30917.1"/>
    </source>
</evidence>
<dbReference type="PRINTS" id="PR01713">
    <property type="entry name" value="NUCEPIMERASE"/>
</dbReference>
<evidence type="ECO:0000259" key="2">
    <source>
        <dbReference type="Pfam" id="PF01370"/>
    </source>
</evidence>
<dbReference type="AlphaFoldDB" id="A0A5F1Z0M6"/>
<proteinExistence type="inferred from homology"/>
<comment type="similarity">
    <text evidence="1">Belongs to the NAD(P)-dependent epimerase/dehydratase family.</text>
</comment>
<dbReference type="PANTHER" id="PTHR43000">
    <property type="entry name" value="DTDP-D-GLUCOSE 4,6-DEHYDRATASE-RELATED"/>
    <property type="match status" value="1"/>
</dbReference>
<accession>A0A5F1Z0M6</accession>
<dbReference type="OrthoDB" id="244102at2"/>
<dbReference type="Proteomes" id="UP000298277">
    <property type="component" value="Unassembled WGS sequence"/>
</dbReference>
<evidence type="ECO:0000313" key="4">
    <source>
        <dbReference type="Proteomes" id="UP000298277"/>
    </source>
</evidence>
<dbReference type="SUPFAM" id="SSF51735">
    <property type="entry name" value="NAD(P)-binding Rossmann-fold domains"/>
    <property type="match status" value="1"/>
</dbReference>
<name>A0A5F1Z0M6_9LEPT</name>
<dbReference type="EMBL" id="RQFA01000066">
    <property type="protein sequence ID" value="TGK30917.1"/>
    <property type="molecule type" value="Genomic_DNA"/>
</dbReference>
<dbReference type="InterPro" id="IPR036291">
    <property type="entry name" value="NAD(P)-bd_dom_sf"/>
</dbReference>
<dbReference type="InterPro" id="IPR001509">
    <property type="entry name" value="Epimerase_deHydtase"/>
</dbReference>
<feature type="domain" description="NAD-dependent epimerase/dehydratase" evidence="2">
    <location>
        <begin position="9"/>
        <end position="235"/>
    </location>
</feature>